<comment type="caution">
    <text evidence="6">The sequence shown here is derived from an EMBL/GenBank/DDBJ whole genome shotgun (WGS) entry which is preliminary data.</text>
</comment>
<evidence type="ECO:0000256" key="3">
    <source>
        <dbReference type="ARBA" id="ARBA00022989"/>
    </source>
</evidence>
<dbReference type="OrthoDB" id="430821at2759"/>
<dbReference type="GO" id="GO:0016020">
    <property type="term" value="C:membrane"/>
    <property type="evidence" value="ECO:0007669"/>
    <property type="project" value="UniProtKB-SubCell"/>
</dbReference>
<dbReference type="PANTHER" id="PTHR21706:SF15">
    <property type="entry name" value="TRANSMEMBRANE PROTEIN 65"/>
    <property type="match status" value="1"/>
</dbReference>
<reference evidence="6 7" key="1">
    <citation type="submission" date="2016-02" db="EMBL/GenBank/DDBJ databases">
        <title>Genome analysis of coral dinoflagellate symbionts highlights evolutionary adaptations to a symbiotic lifestyle.</title>
        <authorList>
            <person name="Aranda M."/>
            <person name="Li Y."/>
            <person name="Liew Y.J."/>
            <person name="Baumgarten S."/>
            <person name="Simakov O."/>
            <person name="Wilson M."/>
            <person name="Piel J."/>
            <person name="Ashoor H."/>
            <person name="Bougouffa S."/>
            <person name="Bajic V.B."/>
            <person name="Ryu T."/>
            <person name="Ravasi T."/>
            <person name="Bayer T."/>
            <person name="Micklem G."/>
            <person name="Kim H."/>
            <person name="Bhak J."/>
            <person name="Lajeunesse T.C."/>
            <person name="Voolstra C.R."/>
        </authorList>
    </citation>
    <scope>NUCLEOTIDE SEQUENCE [LARGE SCALE GENOMIC DNA]</scope>
    <source>
        <strain evidence="6 7">CCMP2467</strain>
    </source>
</reference>
<organism evidence="6 7">
    <name type="scientific">Symbiodinium microadriaticum</name>
    <name type="common">Dinoflagellate</name>
    <name type="synonym">Zooxanthella microadriatica</name>
    <dbReference type="NCBI Taxonomy" id="2951"/>
    <lineage>
        <taxon>Eukaryota</taxon>
        <taxon>Sar</taxon>
        <taxon>Alveolata</taxon>
        <taxon>Dinophyceae</taxon>
        <taxon>Suessiales</taxon>
        <taxon>Symbiodiniaceae</taxon>
        <taxon>Symbiodinium</taxon>
    </lineage>
</organism>
<keyword evidence="4 5" id="KW-0472">Membrane</keyword>
<dbReference type="EMBL" id="LSRX01000419">
    <property type="protein sequence ID" value="OLP97844.1"/>
    <property type="molecule type" value="Genomic_DNA"/>
</dbReference>
<comment type="subcellular location">
    <subcellularLocation>
        <location evidence="1">Membrane</location>
        <topology evidence="1">Multi-pass membrane protein</topology>
    </subcellularLocation>
</comment>
<feature type="transmembrane region" description="Helical" evidence="5">
    <location>
        <begin position="1304"/>
        <end position="1321"/>
    </location>
</feature>
<name>A0A1Q9DRS5_SYMMI</name>
<protein>
    <submittedName>
        <fullName evidence="6">Transmembrane protein 65</fullName>
    </submittedName>
</protein>
<dbReference type="GO" id="GO:0005739">
    <property type="term" value="C:mitochondrion"/>
    <property type="evidence" value="ECO:0007669"/>
    <property type="project" value="TreeGrafter"/>
</dbReference>
<sequence>MSIIVEVVLLSGSKAIVEARLDESVETLKNRAQTALEVGRGRLLDSSGRALVGSSKIIDSSVRSGDCLSLHLSRVQIQATSDAFAAILGDGSVVTWGNARYDGGDSSTVQDQLRNVQQVQASYSAFAAVLGDGSVVTWGNAEYGGDNSAVQDQLKNVQQVQASNGAFAAVLGDGSVVTWGNAEGGGDNSTVQDQLKNVQQIQALRTAFAAVLGDGSVVTWGKAAYGGNSSAVPDQLKNVQQVQASNCAFAAVLGDGSVVTWGNAEGGGDNSTVQDQLKNVQQIQALRTAFAAVLGDGSVVTWGKAAYGGNSSAVPDQLKNVQQVQASIGAFAAVLGDGSVVTWGIAAYGHGGDSSAVQDQLKNVQQIQASNCAFAAILGDGSVVTWGVSECGGDSSAVQDQLNNVQQIQASRGAFAFAAVLGDGSVVTWRNAVYGCVDSSAVQDQLQNVQQVQVSSIAFAAILGDGSVVTWGDAAYGGDSSAVQDQLKNVVQVQALRAIVIAPYPFDIVAAEDTEWLEWDLEDLQSIIDAQGWRAVQASFYHLLYVEILRTLDRHRAFSIKKETDCDGTPNATSDRAAAPTSKQLTQLLIFVAVPFFGFGFADNAIMIICGDFIDAQFGVLLGLTTMASAGLGNWLSDTIGLGLGDAIERSAQKMGLSNGGLTPMQERMNAAKLTTLAGKLIGITLGCFAGMTPLLFLTPAKVEIAKEDVEVYESIFLPSGVSTAAFVQLMQRSHRKRKEAGQLVVKGGVPFGKVVLLLRGEAVALHSLEPDQDPEGDTLPALLEKGEVSHRYLGRLEVVLLSGSKAIVEARLDESVARLKNRAPAALEVGRGRLLDSSGRALVGSSKIIDSSVRSGDCLSLHLSRVQIQATAGAFAAILGDGSVVTWGNARYDGGDSSTVQDQLRNVQQVQASYSAFAAVLGDGSVVTWGNAEYGGDNSAVQDQLKNVQQVQASEGAFAAVLVMDQLKNVQQVQASEGAFAAVLGDGSVVTWGNAAGGGDNSTVQDQLKNVQQIQALRSAFAAVLGDGSVVTWGIAANGGDNSTVQDQLKNVQQVQASNCAFAAVLGDGSVVTWGDADRGGDSSAVQDQLKNVMQVSASATHSPGLGVRSITCRGSIVNGTAIAHPPRIEEPYPNDVVAKTNVEWVEWDYADLMDAMKEDPTIQASVVSILFHEFEARVGHHFLMIVNLHWIRKGTSFQVLSQPDDGIPRGPPPPVPVSGPGLHLHLSSFHLCRLWLNCGVSRTSILRLRQENGWPRVAYSVQTGADPDLMCFALDNLCFVYIVVFVVLIVLMVSYLATSVPLSYLALVCYLAFAIKYVVFFDSSSSSTKVVHGGTRSFKRMI</sequence>
<evidence type="ECO:0000313" key="6">
    <source>
        <dbReference type="EMBL" id="OLP97844.1"/>
    </source>
</evidence>
<dbReference type="SUPFAM" id="SSF50985">
    <property type="entry name" value="RCC1/BLIP-II"/>
    <property type="match status" value="2"/>
</dbReference>
<keyword evidence="2 5" id="KW-0812">Transmembrane</keyword>
<dbReference type="InterPro" id="IPR009091">
    <property type="entry name" value="RCC1/BLIP-II"/>
</dbReference>
<dbReference type="PANTHER" id="PTHR21706">
    <property type="entry name" value="TRANSMEMBRANE PROTEIN 65"/>
    <property type="match status" value="1"/>
</dbReference>
<dbReference type="Gene3D" id="2.130.10.30">
    <property type="entry name" value="Regulator of chromosome condensation 1/beta-lactamase-inhibitor protein II"/>
    <property type="match status" value="4"/>
</dbReference>
<dbReference type="Pfam" id="PF10507">
    <property type="entry name" value="TMEM65"/>
    <property type="match status" value="1"/>
</dbReference>
<gene>
    <name evidence="6" type="primary">TMEM65</name>
    <name evidence="6" type="ORF">AK812_SmicGene19785</name>
</gene>
<evidence type="ECO:0000256" key="4">
    <source>
        <dbReference type="ARBA" id="ARBA00023136"/>
    </source>
</evidence>
<evidence type="ECO:0000256" key="2">
    <source>
        <dbReference type="ARBA" id="ARBA00022692"/>
    </source>
</evidence>
<evidence type="ECO:0000256" key="1">
    <source>
        <dbReference type="ARBA" id="ARBA00004141"/>
    </source>
</evidence>
<keyword evidence="3 5" id="KW-1133">Transmembrane helix</keyword>
<evidence type="ECO:0000256" key="5">
    <source>
        <dbReference type="SAM" id="Phobius"/>
    </source>
</evidence>
<proteinExistence type="predicted"/>
<keyword evidence="7" id="KW-1185">Reference proteome</keyword>
<accession>A0A1Q9DRS5</accession>
<evidence type="ECO:0000313" key="7">
    <source>
        <dbReference type="Proteomes" id="UP000186817"/>
    </source>
</evidence>
<dbReference type="Proteomes" id="UP000186817">
    <property type="component" value="Unassembled WGS sequence"/>
</dbReference>
<dbReference type="InterPro" id="IPR019537">
    <property type="entry name" value="TMEM65"/>
</dbReference>
<feature type="transmembrane region" description="Helical" evidence="5">
    <location>
        <begin position="1279"/>
        <end position="1298"/>
    </location>
</feature>